<evidence type="ECO:0000313" key="2">
    <source>
        <dbReference type="EMBL" id="EJF98383.1"/>
    </source>
</evidence>
<gene>
    <name evidence="2" type="ORF">MEI_00882</name>
</gene>
<reference evidence="2 3" key="1">
    <citation type="submission" date="2012-03" db="EMBL/GenBank/DDBJ databases">
        <title>The Genome Sequence of Bartonella vinsonii subsp. arupensis str. Pm136co.</title>
        <authorList>
            <consortium name="The Broad Institute Genome Sequencing Platform"/>
            <consortium name="The Broad Institute Genome Sequencing Center for Infectious Disease"/>
            <person name="Feldgarden M."/>
            <person name="Kirby J."/>
            <person name="Kosoy M."/>
            <person name="Birtles R."/>
            <person name="Probert W.S."/>
            <person name="Chiaraviglio L."/>
            <person name="Young S.K."/>
            <person name="Zeng Q."/>
            <person name="Gargeya S."/>
            <person name="Fitzgerald M."/>
            <person name="Haas B."/>
            <person name="Abouelleil A."/>
            <person name="Alvarado L."/>
            <person name="Arachchi H.M."/>
            <person name="Berlin A."/>
            <person name="Chapman S.B."/>
            <person name="Gearin G."/>
            <person name="Goldberg J."/>
            <person name="Griggs A."/>
            <person name="Gujja S."/>
            <person name="Hansen M."/>
            <person name="Heiman D."/>
            <person name="Howarth C."/>
            <person name="Larimer J."/>
            <person name="Lui A."/>
            <person name="MacDonald P.J.P."/>
            <person name="McCowen C."/>
            <person name="Montmayeur A."/>
            <person name="Murphy C."/>
            <person name="Neiman D."/>
            <person name="Pearson M."/>
            <person name="Priest M."/>
            <person name="Roberts A."/>
            <person name="Saif S."/>
            <person name="Shea T."/>
            <person name="Sisk P."/>
            <person name="Stolte C."/>
            <person name="Sykes S."/>
            <person name="Wortman J."/>
            <person name="Nusbaum C."/>
            <person name="Birren B."/>
        </authorList>
    </citation>
    <scope>NUCLEOTIDE SEQUENCE [LARGE SCALE GENOMIC DNA]</scope>
    <source>
        <strain evidence="2 3">Pm136co</strain>
    </source>
</reference>
<feature type="compositionally biased region" description="Polar residues" evidence="1">
    <location>
        <begin position="83"/>
        <end position="97"/>
    </location>
</feature>
<dbReference type="EMBL" id="AIMH01000016">
    <property type="protein sequence ID" value="EJF98383.1"/>
    <property type="molecule type" value="Genomic_DNA"/>
</dbReference>
<feature type="region of interest" description="Disordered" evidence="1">
    <location>
        <begin position="71"/>
        <end position="97"/>
    </location>
</feature>
<evidence type="ECO:0000256" key="1">
    <source>
        <dbReference type="SAM" id="MobiDB-lite"/>
    </source>
</evidence>
<sequence>MTENSFRDSSGSSQLSENLCVVGGKSRSVGTNQSNSQSIAPKMRDIANIGVKAMGTMASICIPRMEGAETLSLNTPPVPPKNNDIQFSNDHNPQSNEVETNNIIANTISGSSFGINKN</sequence>
<protein>
    <submittedName>
        <fullName evidence="2">Uncharacterized protein</fullName>
    </submittedName>
</protein>
<name>A0ABP2QTW7_BARVI</name>
<dbReference type="RefSeq" id="WP_004862813.1">
    <property type="nucleotide sequence ID" value="NZ_JH725044.1"/>
</dbReference>
<dbReference type="Proteomes" id="UP000008948">
    <property type="component" value="Unassembled WGS sequence"/>
</dbReference>
<comment type="caution">
    <text evidence="2">The sequence shown here is derived from an EMBL/GenBank/DDBJ whole genome shotgun (WGS) entry which is preliminary data.</text>
</comment>
<organism evidence="2 3">
    <name type="scientific">Bartonella vinsonii subsp. arupensis Pm136co</name>
    <dbReference type="NCBI Taxonomy" id="1094561"/>
    <lineage>
        <taxon>Bacteria</taxon>
        <taxon>Pseudomonadati</taxon>
        <taxon>Pseudomonadota</taxon>
        <taxon>Alphaproteobacteria</taxon>
        <taxon>Hyphomicrobiales</taxon>
        <taxon>Bartonellaceae</taxon>
        <taxon>Bartonella</taxon>
    </lineage>
</organism>
<evidence type="ECO:0000313" key="3">
    <source>
        <dbReference type="Proteomes" id="UP000008948"/>
    </source>
</evidence>
<keyword evidence="3" id="KW-1185">Reference proteome</keyword>
<accession>A0ABP2QTW7</accession>
<proteinExistence type="predicted"/>